<sequence>MVGSAVTQTRAPDPGSDDVRHMRAALALADRNLGRVWPNPSAGCVIVRAGRVVGRGWTQPGGRPHAEVEALGRAGAAARGATVYVSLEPCCHWGRTPPCTDALTAAGVARVVYAVDDPDPRVSGKGAERLRAAGIDVRSGVLAAEAEALNEGFFRRMQDGRPLVTLKVATSLDGRIAAHTGASRWITGAPARAHGHLLRARHDGVMVGIGTALADEPQLTCRLAGLEDRHPVRIVVDSRLRLPLTARLVQEAAEAPVWLLTLPDADPARRHAFEDCGVTVISVSPRETGTLDMAAAMAALAGRGLTRVLVEGGGRLAATLLRDDLVDHLEWFRAPTIIGGDGVPAAVAFGIVRPDDAPRFERVAVRELGVDILERYRRLRHERV</sequence>
<evidence type="ECO:0000313" key="18">
    <source>
        <dbReference type="Proteomes" id="UP000278222"/>
    </source>
</evidence>
<comment type="catalytic activity">
    <reaction evidence="12">
        <text>5-amino-6-(5-phospho-D-ribitylamino)uracil + NADP(+) = 5-amino-6-(5-phospho-D-ribosylamino)uracil + NADPH + H(+)</text>
        <dbReference type="Rhea" id="RHEA:17845"/>
        <dbReference type="ChEBI" id="CHEBI:15378"/>
        <dbReference type="ChEBI" id="CHEBI:57783"/>
        <dbReference type="ChEBI" id="CHEBI:58349"/>
        <dbReference type="ChEBI" id="CHEBI:58421"/>
        <dbReference type="ChEBI" id="CHEBI:58453"/>
        <dbReference type="EC" id="1.1.1.193"/>
    </reaction>
</comment>
<feature type="binding site" evidence="14">
    <location>
        <position position="199"/>
    </location>
    <ligand>
        <name>NADP(+)</name>
        <dbReference type="ChEBI" id="CHEBI:58349"/>
    </ligand>
</feature>
<comment type="cofactor">
    <cofactor evidence="12 15">
        <name>Zn(2+)</name>
        <dbReference type="ChEBI" id="CHEBI:29105"/>
    </cofactor>
    <text evidence="12 15">Binds 1 zinc ion.</text>
</comment>
<evidence type="ECO:0000256" key="1">
    <source>
        <dbReference type="ARBA" id="ARBA00002151"/>
    </source>
</evidence>
<dbReference type="PIRSF" id="PIRSF006769">
    <property type="entry name" value="RibD"/>
    <property type="match status" value="1"/>
</dbReference>
<evidence type="ECO:0000256" key="6">
    <source>
        <dbReference type="ARBA" id="ARBA00022619"/>
    </source>
</evidence>
<dbReference type="PROSITE" id="PS51747">
    <property type="entry name" value="CYT_DCMP_DEAMINASES_2"/>
    <property type="match status" value="1"/>
</dbReference>
<feature type="binding site" evidence="15">
    <location>
        <position position="99"/>
    </location>
    <ligand>
        <name>Zn(2+)</name>
        <dbReference type="ChEBI" id="CHEBI:29105"/>
        <note>catalytic</note>
    </ligand>
</feature>
<feature type="binding site" evidence="14">
    <location>
        <position position="183"/>
    </location>
    <ligand>
        <name>substrate</name>
    </ligand>
</feature>
<dbReference type="NCBIfam" id="TIGR00227">
    <property type="entry name" value="ribD_Cterm"/>
    <property type="match status" value="1"/>
</dbReference>
<feature type="active site" description="Proton donor" evidence="13">
    <location>
        <position position="67"/>
    </location>
</feature>
<dbReference type="EC" id="3.5.4.26" evidence="12"/>
<dbReference type="UniPathway" id="UPA00275">
    <property type="reaction ID" value="UER00401"/>
</dbReference>
<evidence type="ECO:0000256" key="7">
    <source>
        <dbReference type="ARBA" id="ARBA00022723"/>
    </source>
</evidence>
<protein>
    <recommendedName>
        <fullName evidence="12">Riboflavin biosynthesis protein RibD</fullName>
    </recommendedName>
    <domain>
        <recommendedName>
            <fullName evidence="12">Diaminohydroxyphosphoribosylaminopyrimidine deaminase</fullName>
            <shortName evidence="12">DRAP deaminase</shortName>
            <ecNumber evidence="12">3.5.4.26</ecNumber>
        </recommendedName>
        <alternativeName>
            <fullName evidence="12">Riboflavin-specific deaminase</fullName>
        </alternativeName>
    </domain>
    <domain>
        <recommendedName>
            <fullName evidence="12">5-amino-6-(5-phosphoribosylamino)uracil reductase</fullName>
            <ecNumber evidence="12">1.1.1.193</ecNumber>
        </recommendedName>
        <alternativeName>
            <fullName evidence="12">HTP reductase</fullName>
        </alternativeName>
    </domain>
</protein>
<dbReference type="Proteomes" id="UP000278222">
    <property type="component" value="Unassembled WGS sequence"/>
</dbReference>
<keyword evidence="6 12" id="KW-0686">Riboflavin biosynthesis</keyword>
<feature type="binding site" evidence="14">
    <location>
        <position position="238"/>
    </location>
    <ligand>
        <name>NADP(+)</name>
        <dbReference type="ChEBI" id="CHEBI:58349"/>
    </ligand>
</feature>
<dbReference type="InterPro" id="IPR011549">
    <property type="entry name" value="RibD_C"/>
</dbReference>
<dbReference type="PANTHER" id="PTHR38011:SF7">
    <property type="entry name" value="2,5-DIAMINO-6-RIBOSYLAMINO-4(3H)-PYRIMIDINONE 5'-PHOSPHATE REDUCTASE"/>
    <property type="match status" value="1"/>
</dbReference>
<feature type="binding site" evidence="14">
    <location>
        <position position="185"/>
    </location>
    <ligand>
        <name>NADP(+)</name>
        <dbReference type="ChEBI" id="CHEBI:58349"/>
    </ligand>
</feature>
<dbReference type="InterPro" id="IPR016193">
    <property type="entry name" value="Cytidine_deaminase-like"/>
</dbReference>
<keyword evidence="11" id="KW-0511">Multifunctional enzyme</keyword>
<dbReference type="GO" id="GO:0009231">
    <property type="term" value="P:riboflavin biosynthetic process"/>
    <property type="evidence" value="ECO:0007669"/>
    <property type="project" value="UniProtKB-UniPathway"/>
</dbReference>
<dbReference type="AlphaFoldDB" id="A0A3N1MCW5"/>
<feature type="domain" description="CMP/dCMP-type deaminase" evidence="16">
    <location>
        <begin position="16"/>
        <end position="137"/>
    </location>
</feature>
<feature type="binding site" evidence="14">
    <location>
        <position position="169"/>
    </location>
    <ligand>
        <name>NADP(+)</name>
        <dbReference type="ChEBI" id="CHEBI:58349"/>
    </ligand>
</feature>
<evidence type="ECO:0000256" key="10">
    <source>
        <dbReference type="ARBA" id="ARBA00023002"/>
    </source>
</evidence>
<organism evidence="17 18">
    <name type="scientific">Stella humosa</name>
    <dbReference type="NCBI Taxonomy" id="94"/>
    <lineage>
        <taxon>Bacteria</taxon>
        <taxon>Pseudomonadati</taxon>
        <taxon>Pseudomonadota</taxon>
        <taxon>Alphaproteobacteria</taxon>
        <taxon>Rhodospirillales</taxon>
        <taxon>Stellaceae</taxon>
        <taxon>Stella</taxon>
    </lineage>
</organism>
<feature type="binding site" evidence="14">
    <location>
        <position position="211"/>
    </location>
    <ligand>
        <name>NADP(+)</name>
        <dbReference type="ChEBI" id="CHEBI:58349"/>
    </ligand>
</feature>
<feature type="binding site" evidence="14">
    <location>
        <position position="215"/>
    </location>
    <ligand>
        <name>NADP(+)</name>
        <dbReference type="ChEBI" id="CHEBI:58349"/>
    </ligand>
</feature>
<dbReference type="GO" id="GO:0008270">
    <property type="term" value="F:zinc ion binding"/>
    <property type="evidence" value="ECO:0007669"/>
    <property type="project" value="InterPro"/>
</dbReference>
<dbReference type="NCBIfam" id="TIGR00326">
    <property type="entry name" value="eubact_ribD"/>
    <property type="match status" value="1"/>
</dbReference>
<dbReference type="Gene3D" id="3.40.140.10">
    <property type="entry name" value="Cytidine Deaminase, domain 2"/>
    <property type="match status" value="1"/>
</dbReference>
<evidence type="ECO:0000256" key="14">
    <source>
        <dbReference type="PIRSR" id="PIRSR006769-2"/>
    </source>
</evidence>
<dbReference type="EC" id="1.1.1.193" evidence="12"/>
<accession>A0A3N1MCW5</accession>
<evidence type="ECO:0000256" key="8">
    <source>
        <dbReference type="ARBA" id="ARBA00022833"/>
    </source>
</evidence>
<keyword evidence="12" id="KW-0378">Hydrolase</keyword>
<evidence type="ECO:0000256" key="3">
    <source>
        <dbReference type="ARBA" id="ARBA00004910"/>
    </source>
</evidence>
<reference evidence="17 18" key="1">
    <citation type="submission" date="2018-11" db="EMBL/GenBank/DDBJ databases">
        <title>Genomic Encyclopedia of Type Strains, Phase IV (KMG-IV): sequencing the most valuable type-strain genomes for metagenomic binning, comparative biology and taxonomic classification.</title>
        <authorList>
            <person name="Goeker M."/>
        </authorList>
    </citation>
    <scope>NUCLEOTIDE SEQUENCE [LARGE SCALE GENOMIC DNA]</scope>
    <source>
        <strain evidence="17 18">DSM 5900</strain>
    </source>
</reference>
<evidence type="ECO:0000313" key="17">
    <source>
        <dbReference type="EMBL" id="ROQ01438.1"/>
    </source>
</evidence>
<dbReference type="GO" id="GO:0050661">
    <property type="term" value="F:NADP binding"/>
    <property type="evidence" value="ECO:0007669"/>
    <property type="project" value="InterPro"/>
</dbReference>
<feature type="binding site" evidence="15">
    <location>
        <position position="90"/>
    </location>
    <ligand>
        <name>Zn(2+)</name>
        <dbReference type="ChEBI" id="CHEBI:29105"/>
        <note>catalytic</note>
    </ligand>
</feature>
<comment type="similarity">
    <text evidence="4 12">In the N-terminal section; belongs to the cytidine and deoxycytidylate deaminase family.</text>
</comment>
<keyword evidence="10 12" id="KW-0560">Oxidoreductase</keyword>
<keyword evidence="9 12" id="KW-0521">NADP</keyword>
<evidence type="ECO:0000256" key="4">
    <source>
        <dbReference type="ARBA" id="ARBA00005259"/>
    </source>
</evidence>
<dbReference type="SUPFAM" id="SSF53597">
    <property type="entry name" value="Dihydrofolate reductase-like"/>
    <property type="match status" value="1"/>
</dbReference>
<feature type="binding site" evidence="14">
    <location>
        <position position="219"/>
    </location>
    <ligand>
        <name>substrate</name>
    </ligand>
</feature>
<evidence type="ECO:0000256" key="15">
    <source>
        <dbReference type="PIRSR" id="PIRSR006769-3"/>
    </source>
</evidence>
<proteinExistence type="inferred from homology"/>
<evidence type="ECO:0000256" key="2">
    <source>
        <dbReference type="ARBA" id="ARBA00004882"/>
    </source>
</evidence>
<dbReference type="PANTHER" id="PTHR38011">
    <property type="entry name" value="DIHYDROFOLATE REDUCTASE FAMILY PROTEIN (AFU_ORTHOLOGUE AFUA_8G06820)"/>
    <property type="match status" value="1"/>
</dbReference>
<dbReference type="InterPro" id="IPR024072">
    <property type="entry name" value="DHFR-like_dom_sf"/>
</dbReference>
<dbReference type="InterPro" id="IPR002125">
    <property type="entry name" value="CMP_dCMP_dom"/>
</dbReference>
<dbReference type="InterPro" id="IPR016192">
    <property type="entry name" value="APOBEC/CMP_deaminase_Zn-bd"/>
</dbReference>
<dbReference type="SUPFAM" id="SSF53927">
    <property type="entry name" value="Cytidine deaminase-like"/>
    <property type="match status" value="1"/>
</dbReference>
<dbReference type="EMBL" id="RJKX01000011">
    <property type="protein sequence ID" value="ROQ01438.1"/>
    <property type="molecule type" value="Genomic_DNA"/>
</dbReference>
<comment type="catalytic activity">
    <reaction evidence="12">
        <text>2,5-diamino-6-hydroxy-4-(5-phosphoribosylamino)-pyrimidine + H2O + H(+) = 5-amino-6-(5-phospho-D-ribosylamino)uracil + NH4(+)</text>
        <dbReference type="Rhea" id="RHEA:21868"/>
        <dbReference type="ChEBI" id="CHEBI:15377"/>
        <dbReference type="ChEBI" id="CHEBI:15378"/>
        <dbReference type="ChEBI" id="CHEBI:28938"/>
        <dbReference type="ChEBI" id="CHEBI:58453"/>
        <dbReference type="ChEBI" id="CHEBI:58614"/>
        <dbReference type="EC" id="3.5.4.26"/>
    </reaction>
</comment>
<evidence type="ECO:0000256" key="13">
    <source>
        <dbReference type="PIRSR" id="PIRSR006769-1"/>
    </source>
</evidence>
<evidence type="ECO:0000256" key="11">
    <source>
        <dbReference type="ARBA" id="ARBA00023268"/>
    </source>
</evidence>
<feature type="binding site" evidence="14">
    <location>
        <position position="222"/>
    </location>
    <ligand>
        <name>substrate</name>
    </ligand>
</feature>
<evidence type="ECO:0000256" key="12">
    <source>
        <dbReference type="PIRNR" id="PIRNR006769"/>
    </source>
</evidence>
<dbReference type="InterPro" id="IPR002734">
    <property type="entry name" value="RibDG_C"/>
</dbReference>
<dbReference type="Pfam" id="PF00383">
    <property type="entry name" value="dCMP_cyt_deam_1"/>
    <property type="match status" value="1"/>
</dbReference>
<dbReference type="InterPro" id="IPR050765">
    <property type="entry name" value="Riboflavin_Biosynth_HTPR"/>
</dbReference>
<feature type="binding site" evidence="14">
    <location>
        <position position="311"/>
    </location>
    <ligand>
        <name>substrate</name>
    </ligand>
</feature>
<comment type="caution">
    <text evidence="17">The sequence shown here is derived from an EMBL/GenBank/DDBJ whole genome shotgun (WGS) entry which is preliminary data.</text>
</comment>
<dbReference type="GO" id="GO:0008703">
    <property type="term" value="F:5-amino-6-(5-phosphoribosylamino)uracil reductase activity"/>
    <property type="evidence" value="ECO:0007669"/>
    <property type="project" value="UniProtKB-EC"/>
</dbReference>
<comment type="pathway">
    <text evidence="2 12">Cofactor biosynthesis; riboflavin biosynthesis; 5-amino-6-(D-ribitylamino)uracil from GTP: step 2/4.</text>
</comment>
<comment type="similarity">
    <text evidence="5 12">In the C-terminal section; belongs to the HTP reductase family.</text>
</comment>
<dbReference type="Gene3D" id="3.40.430.10">
    <property type="entry name" value="Dihydrofolate Reductase, subunit A"/>
    <property type="match status" value="1"/>
</dbReference>
<evidence type="ECO:0000256" key="5">
    <source>
        <dbReference type="ARBA" id="ARBA00007417"/>
    </source>
</evidence>
<feature type="binding site" evidence="15">
    <location>
        <position position="65"/>
    </location>
    <ligand>
        <name>Zn(2+)</name>
        <dbReference type="ChEBI" id="CHEBI:29105"/>
        <note>catalytic</note>
    </ligand>
</feature>
<comment type="function">
    <text evidence="1 12">Converts 2,5-diamino-6-(ribosylamino)-4(3h)-pyrimidinone 5'-phosphate into 5-amino-6-(ribosylamino)-2,4(1h,3h)-pyrimidinedione 5'-phosphate.</text>
</comment>
<name>A0A3N1MCW5_9PROT</name>
<keyword evidence="7 12" id="KW-0479">Metal-binding</keyword>
<dbReference type="InterPro" id="IPR004794">
    <property type="entry name" value="Eubact_RibD"/>
</dbReference>
<dbReference type="Pfam" id="PF01872">
    <property type="entry name" value="RibD_C"/>
    <property type="match status" value="1"/>
</dbReference>
<keyword evidence="18" id="KW-1185">Reference proteome</keyword>
<evidence type="ECO:0000256" key="9">
    <source>
        <dbReference type="ARBA" id="ARBA00022857"/>
    </source>
</evidence>
<gene>
    <name evidence="17" type="ORF">EDC65_0617</name>
</gene>
<dbReference type="CDD" id="cd01284">
    <property type="entry name" value="Riboflavin_deaminase-reductase"/>
    <property type="match status" value="1"/>
</dbReference>
<keyword evidence="8 12" id="KW-0862">Zinc</keyword>
<comment type="pathway">
    <text evidence="3 12">Cofactor biosynthesis; riboflavin biosynthesis; 5-amino-6-(D-ribitylamino)uracil from GTP: step 3/4.</text>
</comment>
<dbReference type="GO" id="GO:0008835">
    <property type="term" value="F:diaminohydroxyphosphoribosylaminopyrimidine deaminase activity"/>
    <property type="evidence" value="ECO:0007669"/>
    <property type="project" value="UniProtKB-EC"/>
</dbReference>
<evidence type="ECO:0000259" key="16">
    <source>
        <dbReference type="PROSITE" id="PS51747"/>
    </source>
</evidence>
<dbReference type="PROSITE" id="PS00903">
    <property type="entry name" value="CYT_DCMP_DEAMINASES_1"/>
    <property type="match status" value="1"/>
</dbReference>